<dbReference type="GO" id="GO:0003700">
    <property type="term" value="F:DNA-binding transcription factor activity"/>
    <property type="evidence" value="ECO:0007669"/>
    <property type="project" value="InterPro"/>
</dbReference>
<dbReference type="PROSITE" id="PS50931">
    <property type="entry name" value="HTH_LYSR"/>
    <property type="match status" value="1"/>
</dbReference>
<evidence type="ECO:0000259" key="5">
    <source>
        <dbReference type="PROSITE" id="PS50931"/>
    </source>
</evidence>
<dbReference type="Gene3D" id="3.40.190.10">
    <property type="entry name" value="Periplasmic binding protein-like II"/>
    <property type="match status" value="2"/>
</dbReference>
<comment type="caution">
    <text evidence="6">The sequence shown here is derived from an EMBL/GenBank/DDBJ whole genome shotgun (WGS) entry which is preliminary data.</text>
</comment>
<evidence type="ECO:0000256" key="2">
    <source>
        <dbReference type="ARBA" id="ARBA00023015"/>
    </source>
</evidence>
<protein>
    <submittedName>
        <fullName evidence="6">LysR family glycine cleavage system transcriptional activator</fullName>
    </submittedName>
</protein>
<dbReference type="SUPFAM" id="SSF53850">
    <property type="entry name" value="Periplasmic binding protein-like II"/>
    <property type="match status" value="1"/>
</dbReference>
<dbReference type="GO" id="GO:0006351">
    <property type="term" value="P:DNA-templated transcription"/>
    <property type="evidence" value="ECO:0007669"/>
    <property type="project" value="TreeGrafter"/>
</dbReference>
<evidence type="ECO:0000313" key="6">
    <source>
        <dbReference type="EMBL" id="PXX43436.1"/>
    </source>
</evidence>
<dbReference type="InterPro" id="IPR036390">
    <property type="entry name" value="WH_DNA-bd_sf"/>
</dbReference>
<dbReference type="PANTHER" id="PTHR30537:SF79">
    <property type="entry name" value="TRANSCRIPTIONAL REGULATOR-RELATED"/>
    <property type="match status" value="1"/>
</dbReference>
<dbReference type="RefSeq" id="WP_110313614.1">
    <property type="nucleotide sequence ID" value="NZ_QJKC01000015.1"/>
</dbReference>
<evidence type="ECO:0000256" key="3">
    <source>
        <dbReference type="ARBA" id="ARBA00023125"/>
    </source>
</evidence>
<dbReference type="AlphaFoldDB" id="A0A318J468"/>
<accession>A0A318J468</accession>
<evidence type="ECO:0000256" key="1">
    <source>
        <dbReference type="ARBA" id="ARBA00009437"/>
    </source>
</evidence>
<dbReference type="EMBL" id="QJKC01000015">
    <property type="protein sequence ID" value="PXX43436.1"/>
    <property type="molecule type" value="Genomic_DNA"/>
</dbReference>
<keyword evidence="4" id="KW-0804">Transcription</keyword>
<dbReference type="Pfam" id="PF00126">
    <property type="entry name" value="HTH_1"/>
    <property type="match status" value="1"/>
</dbReference>
<dbReference type="OrthoDB" id="9124618at2"/>
<comment type="similarity">
    <text evidence="1">Belongs to the LysR transcriptional regulatory family.</text>
</comment>
<dbReference type="InterPro" id="IPR036388">
    <property type="entry name" value="WH-like_DNA-bd_sf"/>
</dbReference>
<dbReference type="InterPro" id="IPR058163">
    <property type="entry name" value="LysR-type_TF_proteobact-type"/>
</dbReference>
<keyword evidence="7" id="KW-1185">Reference proteome</keyword>
<dbReference type="InterPro" id="IPR005119">
    <property type="entry name" value="LysR_subst-bd"/>
</dbReference>
<proteinExistence type="inferred from homology"/>
<feature type="domain" description="HTH lysR-type" evidence="5">
    <location>
        <begin position="5"/>
        <end position="62"/>
    </location>
</feature>
<dbReference type="GO" id="GO:0043565">
    <property type="term" value="F:sequence-specific DNA binding"/>
    <property type="evidence" value="ECO:0007669"/>
    <property type="project" value="TreeGrafter"/>
</dbReference>
<evidence type="ECO:0000256" key="4">
    <source>
        <dbReference type="ARBA" id="ARBA00023163"/>
    </source>
</evidence>
<dbReference type="Gene3D" id="1.10.10.10">
    <property type="entry name" value="Winged helix-like DNA-binding domain superfamily/Winged helix DNA-binding domain"/>
    <property type="match status" value="1"/>
</dbReference>
<dbReference type="Pfam" id="PF03466">
    <property type="entry name" value="LysR_substrate"/>
    <property type="match status" value="1"/>
</dbReference>
<dbReference type="CDD" id="cd08432">
    <property type="entry name" value="PBP2_GcdR_TrpI_HvrB_AmpR_like"/>
    <property type="match status" value="1"/>
</dbReference>
<organism evidence="6 7">
    <name type="scientific">Aquitalea magnusonii</name>
    <dbReference type="NCBI Taxonomy" id="332411"/>
    <lineage>
        <taxon>Bacteria</taxon>
        <taxon>Pseudomonadati</taxon>
        <taxon>Pseudomonadota</taxon>
        <taxon>Betaproteobacteria</taxon>
        <taxon>Neisseriales</taxon>
        <taxon>Chromobacteriaceae</taxon>
        <taxon>Aquitalea</taxon>
    </lineage>
</organism>
<evidence type="ECO:0000313" key="7">
    <source>
        <dbReference type="Proteomes" id="UP000248395"/>
    </source>
</evidence>
<keyword evidence="2" id="KW-0805">Transcription regulation</keyword>
<reference evidence="6 7" key="1">
    <citation type="submission" date="2018-05" db="EMBL/GenBank/DDBJ databases">
        <title>Genomic Encyclopedia of Type Strains, Phase IV (KMG-IV): sequencing the most valuable type-strain genomes for metagenomic binning, comparative biology and taxonomic classification.</title>
        <authorList>
            <person name="Goeker M."/>
        </authorList>
    </citation>
    <scope>NUCLEOTIDE SEQUENCE [LARGE SCALE GENOMIC DNA]</scope>
    <source>
        <strain evidence="6 7">DSM 25134</strain>
    </source>
</reference>
<dbReference type="PANTHER" id="PTHR30537">
    <property type="entry name" value="HTH-TYPE TRANSCRIPTIONAL REGULATOR"/>
    <property type="match status" value="1"/>
</dbReference>
<dbReference type="FunFam" id="1.10.10.10:FF:000038">
    <property type="entry name" value="Glycine cleavage system transcriptional activator"/>
    <property type="match status" value="1"/>
</dbReference>
<dbReference type="InterPro" id="IPR000847">
    <property type="entry name" value="LysR_HTH_N"/>
</dbReference>
<dbReference type="Proteomes" id="UP000248395">
    <property type="component" value="Unassembled WGS sequence"/>
</dbReference>
<gene>
    <name evidence="6" type="ORF">DFR38_11564</name>
</gene>
<dbReference type="SUPFAM" id="SSF46785">
    <property type="entry name" value="Winged helix' DNA-binding domain"/>
    <property type="match status" value="1"/>
</dbReference>
<dbReference type="PRINTS" id="PR00039">
    <property type="entry name" value="HTHLYSR"/>
</dbReference>
<name>A0A318J468_9NEIS</name>
<sequence>MRALPPLSALRSFEALARLGSVTLAASELHVTHSAISQQIRQLEDLLGVVLFVREGRGLRLTEDGRLYALQVRVGLAELTEATRLVQARPRDGELVLAVLPSFGAHWLLPRLPRFQARFPHYRISLRASLDIQDLRQGLVDIGIRMGQGDWEGLQQQHLFDDELVVVAAPSFRQGRLPRTPAEIVAGPVVRTVESWMGWCQAAGVAEPAQAGLWINDSNLVLQAVQQGQGVALERRSLVHAALQAGTLVQLSDIVVSYPYPHWLVWPARESSQRKQRDFAGWMAEEVAAYQQELAQAAH</sequence>
<keyword evidence="3" id="KW-0238">DNA-binding</keyword>